<dbReference type="SUPFAM" id="SSF53098">
    <property type="entry name" value="Ribonuclease H-like"/>
    <property type="match status" value="1"/>
</dbReference>
<feature type="region of interest" description="Disordered" evidence="6">
    <location>
        <begin position="155"/>
        <end position="214"/>
    </location>
</feature>
<dbReference type="PANTHER" id="PTHR46481">
    <property type="entry name" value="ZINC FINGER BED DOMAIN-CONTAINING PROTEIN 4"/>
    <property type="match status" value="1"/>
</dbReference>
<evidence type="ECO:0000313" key="7">
    <source>
        <dbReference type="EMBL" id="OAV86199.1"/>
    </source>
</evidence>
<feature type="compositionally biased region" description="Acidic residues" evidence="6">
    <location>
        <begin position="176"/>
        <end position="186"/>
    </location>
</feature>
<keyword evidence="3" id="KW-0863">Zinc-finger</keyword>
<comment type="subcellular location">
    <subcellularLocation>
        <location evidence="1">Nucleus</location>
    </subcellularLocation>
</comment>
<evidence type="ECO:0000256" key="3">
    <source>
        <dbReference type="ARBA" id="ARBA00022771"/>
    </source>
</evidence>
<keyword evidence="9" id="KW-1185">Reference proteome</keyword>
<dbReference type="AlphaFoldDB" id="A0A180G176"/>
<keyword evidence="4" id="KW-0862">Zinc</keyword>
<evidence type="ECO:0000256" key="5">
    <source>
        <dbReference type="ARBA" id="ARBA00023242"/>
    </source>
</evidence>
<accession>A0A180G176</accession>
<dbReference type="Proteomes" id="UP000005240">
    <property type="component" value="Unassembled WGS sequence"/>
</dbReference>
<protein>
    <recommendedName>
        <fullName evidence="10">DUF659 domain-containing protein</fullName>
    </recommendedName>
</protein>
<proteinExistence type="predicted"/>
<reference evidence="7" key="2">
    <citation type="submission" date="2016-05" db="EMBL/GenBank/DDBJ databases">
        <title>Comparative analysis highlights variable genome content of wheat rusts and divergence of the mating loci.</title>
        <authorList>
            <person name="Cuomo C.A."/>
            <person name="Bakkeren G."/>
            <person name="Szabo L."/>
            <person name="Khalil H."/>
            <person name="Joly D."/>
            <person name="Goldberg J."/>
            <person name="Young S."/>
            <person name="Zeng Q."/>
            <person name="Fellers J."/>
        </authorList>
    </citation>
    <scope>NUCLEOTIDE SEQUENCE [LARGE SCALE GENOMIC DNA]</scope>
    <source>
        <strain evidence="7">1-1 BBBD Race 1</strain>
    </source>
</reference>
<reference evidence="8 9" key="3">
    <citation type="journal article" date="2017" name="G3 (Bethesda)">
        <title>Comparative analysis highlights variable genome content of wheat rusts and divergence of the mating loci.</title>
        <authorList>
            <person name="Cuomo C.A."/>
            <person name="Bakkeren G."/>
            <person name="Khalil H.B."/>
            <person name="Panwar V."/>
            <person name="Joly D."/>
            <person name="Linning R."/>
            <person name="Sakthikumar S."/>
            <person name="Song X."/>
            <person name="Adiconis X."/>
            <person name="Fan L."/>
            <person name="Goldberg J.M."/>
            <person name="Levin J.Z."/>
            <person name="Young S."/>
            <person name="Zeng Q."/>
            <person name="Anikster Y."/>
            <person name="Bruce M."/>
            <person name="Wang M."/>
            <person name="Yin C."/>
            <person name="McCallum B."/>
            <person name="Szabo L.J."/>
            <person name="Hulbert S."/>
            <person name="Chen X."/>
            <person name="Fellers J.P."/>
        </authorList>
    </citation>
    <scope>NUCLEOTIDE SEQUENCE</scope>
    <source>
        <strain evidence="8">isolate 1-1 / race 1 (BBBD)</strain>
        <strain evidence="9">Isolate 1-1 / race 1 (BBBD)</strain>
    </source>
</reference>
<dbReference type="GO" id="GO:0008270">
    <property type="term" value="F:zinc ion binding"/>
    <property type="evidence" value="ECO:0007669"/>
    <property type="project" value="UniProtKB-KW"/>
</dbReference>
<gene>
    <name evidence="7" type="ORF">PTTG_30031</name>
</gene>
<dbReference type="OrthoDB" id="1607513at2759"/>
<dbReference type="InterPro" id="IPR052035">
    <property type="entry name" value="ZnF_BED_domain_contain"/>
</dbReference>
<reference evidence="8" key="4">
    <citation type="submission" date="2025-05" db="UniProtKB">
        <authorList>
            <consortium name="EnsemblFungi"/>
        </authorList>
    </citation>
    <scope>IDENTIFICATION</scope>
    <source>
        <strain evidence="8">isolate 1-1 / race 1 (BBBD)</strain>
    </source>
</reference>
<dbReference type="InterPro" id="IPR012337">
    <property type="entry name" value="RNaseH-like_sf"/>
</dbReference>
<evidence type="ECO:0000313" key="8">
    <source>
        <dbReference type="EnsemblFungi" id="PTTG_30031-t43_1-p1"/>
    </source>
</evidence>
<dbReference type="PANTHER" id="PTHR46481:SF10">
    <property type="entry name" value="ZINC FINGER BED DOMAIN-CONTAINING PROTEIN 39"/>
    <property type="match status" value="1"/>
</dbReference>
<dbReference type="VEuPathDB" id="FungiDB:PTTG_30031"/>
<organism evidence="7">
    <name type="scientific">Puccinia triticina (isolate 1-1 / race 1 (BBBD))</name>
    <name type="common">Brown leaf rust fungus</name>
    <dbReference type="NCBI Taxonomy" id="630390"/>
    <lineage>
        <taxon>Eukaryota</taxon>
        <taxon>Fungi</taxon>
        <taxon>Dikarya</taxon>
        <taxon>Basidiomycota</taxon>
        <taxon>Pucciniomycotina</taxon>
        <taxon>Pucciniomycetes</taxon>
        <taxon>Pucciniales</taxon>
        <taxon>Pucciniaceae</taxon>
        <taxon>Puccinia</taxon>
    </lineage>
</organism>
<evidence type="ECO:0000256" key="6">
    <source>
        <dbReference type="SAM" id="MobiDB-lite"/>
    </source>
</evidence>
<evidence type="ECO:0000313" key="9">
    <source>
        <dbReference type="Proteomes" id="UP000005240"/>
    </source>
</evidence>
<keyword evidence="2" id="KW-0479">Metal-binding</keyword>
<dbReference type="GO" id="GO:0005634">
    <property type="term" value="C:nucleus"/>
    <property type="evidence" value="ECO:0007669"/>
    <property type="project" value="UniProtKB-SubCell"/>
</dbReference>
<name>A0A180G176_PUCT1</name>
<evidence type="ECO:0000256" key="2">
    <source>
        <dbReference type="ARBA" id="ARBA00022723"/>
    </source>
</evidence>
<evidence type="ECO:0000256" key="4">
    <source>
        <dbReference type="ARBA" id="ARBA00022833"/>
    </source>
</evidence>
<sequence length="454" mass="51433">MVSKAIHMLYTTVQEGLREELNMHTGAMYLGVDAWQAPNGFDIIGAVIYQLKEDKDGEMKMDAMPLDFVQLKQSHTGEYLARMVQYIVEKFGLENRICGIVSDNAANNGTMIEELKKLKWKRFKGKAQWIRCFAHILNLIVKAILRPFGPPKKSARFRLDPNNPDDSPKSASLALDSDDSEDEDEPPSLIANFDQSNKASDSEDEDEFAEPDSQLTASDELTLANINDLEDEDEENDVYTMVLCRQTLAKFRAIATKLKKSPNSKVLFVELCKENKCERPHNIERDVPTCWNSTYKQIASVLRCQKAVLAWQRNKQYGTPRKSHINEADIQLAQDLVQVLEPFYEFTLQLSTKASARVAEVAVVIDRETSTTMVSVTATTVDVERTFNFGRDYVSARRHNLDPKSVSRGMALAFFSKNNIIKPLALHDYMNKIKNESKSGAKKKRSGRTFITVE</sequence>
<dbReference type="EMBL" id="ADAS02001488">
    <property type="protein sequence ID" value="OAV86199.1"/>
    <property type="molecule type" value="Genomic_DNA"/>
</dbReference>
<reference evidence="7" key="1">
    <citation type="submission" date="2009-11" db="EMBL/GenBank/DDBJ databases">
        <authorList>
            <consortium name="The Broad Institute Genome Sequencing Platform"/>
            <person name="Ward D."/>
            <person name="Feldgarden M."/>
            <person name="Earl A."/>
            <person name="Young S.K."/>
            <person name="Zeng Q."/>
            <person name="Koehrsen M."/>
            <person name="Alvarado L."/>
            <person name="Berlin A."/>
            <person name="Bochicchio J."/>
            <person name="Borenstein D."/>
            <person name="Chapman S.B."/>
            <person name="Chen Z."/>
            <person name="Engels R."/>
            <person name="Freedman E."/>
            <person name="Gellesch M."/>
            <person name="Goldberg J."/>
            <person name="Griggs A."/>
            <person name="Gujja S."/>
            <person name="Heilman E."/>
            <person name="Heiman D."/>
            <person name="Hepburn T."/>
            <person name="Howarth C."/>
            <person name="Jen D."/>
            <person name="Larson L."/>
            <person name="Lewis B."/>
            <person name="Mehta T."/>
            <person name="Park D."/>
            <person name="Pearson M."/>
            <person name="Roberts A."/>
            <person name="Saif S."/>
            <person name="Shea T."/>
            <person name="Shenoy N."/>
            <person name="Sisk P."/>
            <person name="Stolte C."/>
            <person name="Sykes S."/>
            <person name="Thomson T."/>
            <person name="Walk T."/>
            <person name="White J."/>
            <person name="Yandava C."/>
            <person name="Izard J."/>
            <person name="Baranova O.V."/>
            <person name="Blanton J.M."/>
            <person name="Tanner A.C."/>
            <person name="Dewhirst F.E."/>
            <person name="Haas B."/>
            <person name="Nusbaum C."/>
            <person name="Birren B."/>
        </authorList>
    </citation>
    <scope>NUCLEOTIDE SEQUENCE [LARGE SCALE GENOMIC DNA]</scope>
    <source>
        <strain evidence="7">1-1 BBBD Race 1</strain>
    </source>
</reference>
<evidence type="ECO:0008006" key="10">
    <source>
        <dbReference type="Google" id="ProtNLM"/>
    </source>
</evidence>
<dbReference type="EnsemblFungi" id="PTTG_30031-t43_1">
    <property type="protein sequence ID" value="PTTG_30031-t43_1-p1"/>
    <property type="gene ID" value="PTTG_30031"/>
</dbReference>
<evidence type="ECO:0000256" key="1">
    <source>
        <dbReference type="ARBA" id="ARBA00004123"/>
    </source>
</evidence>
<dbReference type="STRING" id="630390.A0A180G176"/>
<keyword evidence="5" id="KW-0539">Nucleus</keyword>